<evidence type="ECO:0000256" key="5">
    <source>
        <dbReference type="ARBA" id="ARBA00048539"/>
    </source>
</evidence>
<evidence type="ECO:0000256" key="2">
    <source>
        <dbReference type="ARBA" id="ARBA00022694"/>
    </source>
</evidence>
<keyword evidence="3 6" id="KW-0547">Nucleotide-binding</keyword>
<comment type="function">
    <text evidence="6">Ligates lysine onto the cytidine present at position 34 of the AUA codon-specific tRNA(Ile) that contains the anticodon CAU, in an ATP-dependent manner. Cytidine is converted to lysidine, thus changing the amino acid specificity of the tRNA from methionine to isoleucine.</text>
</comment>
<evidence type="ECO:0000256" key="1">
    <source>
        <dbReference type="ARBA" id="ARBA00022598"/>
    </source>
</evidence>
<dbReference type="SUPFAM" id="SSF52402">
    <property type="entry name" value="Adenine nucleotide alpha hydrolases-like"/>
    <property type="match status" value="1"/>
</dbReference>
<dbReference type="GO" id="GO:0005737">
    <property type="term" value="C:cytoplasm"/>
    <property type="evidence" value="ECO:0007669"/>
    <property type="project" value="UniProtKB-SubCell"/>
</dbReference>
<evidence type="ECO:0000256" key="6">
    <source>
        <dbReference type="HAMAP-Rule" id="MF_01161"/>
    </source>
</evidence>
<keyword evidence="2 6" id="KW-0819">tRNA processing</keyword>
<dbReference type="Pfam" id="PF01171">
    <property type="entry name" value="ATP_bind_3"/>
    <property type="match status" value="1"/>
</dbReference>
<comment type="subcellular location">
    <subcellularLocation>
        <location evidence="6">Cytoplasm</location>
    </subcellularLocation>
</comment>
<feature type="domain" description="tRNA(Ile)-lysidine/2-thiocytidine synthase N-terminal" evidence="7">
    <location>
        <begin position="24"/>
        <end position="196"/>
    </location>
</feature>
<keyword evidence="6" id="KW-0963">Cytoplasm</keyword>
<evidence type="ECO:0000256" key="4">
    <source>
        <dbReference type="ARBA" id="ARBA00022840"/>
    </source>
</evidence>
<evidence type="ECO:0000313" key="8">
    <source>
        <dbReference type="EMBL" id="QTD48654.1"/>
    </source>
</evidence>
<dbReference type="AlphaFoldDB" id="A0A8A4THH6"/>
<dbReference type="GO" id="GO:0005524">
    <property type="term" value="F:ATP binding"/>
    <property type="evidence" value="ECO:0007669"/>
    <property type="project" value="UniProtKB-UniRule"/>
</dbReference>
<name>A0A8A4THH6_SULCO</name>
<comment type="similarity">
    <text evidence="6">Belongs to the tRNA(Ile)-lysidine synthase family.</text>
</comment>
<evidence type="ECO:0000256" key="3">
    <source>
        <dbReference type="ARBA" id="ARBA00022741"/>
    </source>
</evidence>
<dbReference type="PANTHER" id="PTHR43033:SF1">
    <property type="entry name" value="TRNA(ILE)-LYSIDINE SYNTHASE-RELATED"/>
    <property type="match status" value="1"/>
</dbReference>
<dbReference type="CDD" id="cd01992">
    <property type="entry name" value="TilS_N"/>
    <property type="match status" value="1"/>
</dbReference>
<evidence type="ECO:0000259" key="7">
    <source>
        <dbReference type="Pfam" id="PF01171"/>
    </source>
</evidence>
<dbReference type="InterPro" id="IPR011063">
    <property type="entry name" value="TilS/TtcA_N"/>
</dbReference>
<dbReference type="Gene3D" id="3.40.50.620">
    <property type="entry name" value="HUPs"/>
    <property type="match status" value="1"/>
</dbReference>
<dbReference type="GO" id="GO:0006400">
    <property type="term" value="P:tRNA modification"/>
    <property type="evidence" value="ECO:0007669"/>
    <property type="project" value="UniProtKB-UniRule"/>
</dbReference>
<dbReference type="HAMAP" id="MF_01161">
    <property type="entry name" value="tRNA_Ile_lys_synt"/>
    <property type="match status" value="1"/>
</dbReference>
<dbReference type="PANTHER" id="PTHR43033">
    <property type="entry name" value="TRNA(ILE)-LYSIDINE SYNTHASE-RELATED"/>
    <property type="match status" value="1"/>
</dbReference>
<keyword evidence="4 6" id="KW-0067">ATP-binding</keyword>
<dbReference type="InterPro" id="IPR014729">
    <property type="entry name" value="Rossmann-like_a/b/a_fold"/>
</dbReference>
<reference evidence="8" key="1">
    <citation type="submission" date="2021-03" db="EMBL/GenBank/DDBJ databases">
        <title>Acanthopleuribacteraceae sp. M133.</title>
        <authorList>
            <person name="Wang G."/>
        </authorList>
    </citation>
    <scope>NUCLEOTIDE SEQUENCE</scope>
    <source>
        <strain evidence="8">M133</strain>
    </source>
</reference>
<comment type="domain">
    <text evidence="6">The N-terminal region contains the highly conserved SGGXDS motif, predicted to be a P-loop motif involved in ATP binding.</text>
</comment>
<dbReference type="EC" id="6.3.4.19" evidence="6"/>
<dbReference type="InterPro" id="IPR012795">
    <property type="entry name" value="tRNA_Ile_lys_synt_N"/>
</dbReference>
<gene>
    <name evidence="6 8" type="primary">tilS</name>
    <name evidence="8" type="ORF">J3U87_23990</name>
</gene>
<organism evidence="8 9">
    <name type="scientific">Sulfidibacter corallicola</name>
    <dbReference type="NCBI Taxonomy" id="2818388"/>
    <lineage>
        <taxon>Bacteria</taxon>
        <taxon>Pseudomonadati</taxon>
        <taxon>Acidobacteriota</taxon>
        <taxon>Holophagae</taxon>
        <taxon>Acanthopleuribacterales</taxon>
        <taxon>Acanthopleuribacteraceae</taxon>
        <taxon>Sulfidibacter</taxon>
    </lineage>
</organism>
<proteinExistence type="inferred from homology"/>
<keyword evidence="1 6" id="KW-0436">Ligase</keyword>
<dbReference type="NCBIfam" id="TIGR02432">
    <property type="entry name" value="lysidine_TilS_N"/>
    <property type="match status" value="1"/>
</dbReference>
<accession>A0A8A4THH6</accession>
<feature type="binding site" evidence="6">
    <location>
        <begin position="29"/>
        <end position="34"/>
    </location>
    <ligand>
        <name>ATP</name>
        <dbReference type="ChEBI" id="CHEBI:30616"/>
    </ligand>
</feature>
<comment type="catalytic activity">
    <reaction evidence="5 6">
        <text>cytidine(34) in tRNA(Ile2) + L-lysine + ATP = lysidine(34) in tRNA(Ile2) + AMP + diphosphate + H(+)</text>
        <dbReference type="Rhea" id="RHEA:43744"/>
        <dbReference type="Rhea" id="RHEA-COMP:10625"/>
        <dbReference type="Rhea" id="RHEA-COMP:10670"/>
        <dbReference type="ChEBI" id="CHEBI:15378"/>
        <dbReference type="ChEBI" id="CHEBI:30616"/>
        <dbReference type="ChEBI" id="CHEBI:32551"/>
        <dbReference type="ChEBI" id="CHEBI:33019"/>
        <dbReference type="ChEBI" id="CHEBI:82748"/>
        <dbReference type="ChEBI" id="CHEBI:83665"/>
        <dbReference type="ChEBI" id="CHEBI:456215"/>
        <dbReference type="EC" id="6.3.4.19"/>
    </reaction>
</comment>
<dbReference type="EMBL" id="CP071793">
    <property type="protein sequence ID" value="QTD48654.1"/>
    <property type="molecule type" value="Genomic_DNA"/>
</dbReference>
<dbReference type="KEGG" id="scor:J3U87_23990"/>
<dbReference type="RefSeq" id="WP_237378306.1">
    <property type="nucleotide sequence ID" value="NZ_CP071793.1"/>
</dbReference>
<protein>
    <recommendedName>
        <fullName evidence="6">tRNA(Ile)-lysidine synthase</fullName>
        <ecNumber evidence="6">6.3.4.19</ecNumber>
    </recommendedName>
    <alternativeName>
        <fullName evidence="6">tRNA(Ile)-2-lysyl-cytidine synthase</fullName>
    </alternativeName>
    <alternativeName>
        <fullName evidence="6">tRNA(Ile)-lysidine synthetase</fullName>
    </alternativeName>
</protein>
<keyword evidence="9" id="KW-1185">Reference proteome</keyword>
<sequence length="429" mass="50074">MKTRLMKTMTATLRQAPYFGASGLVVSVSGGVDSMVLLDVLVRMAHVHRAPIRVCHVHHGTGRFADVSEKVVRRFCTERELAVAVHRFEEPAGANFEYRAAAFRRRVLEETRREGEWLLLAHHREDQVETLVMALTRGAGIASPIAMRAARDFRARPFLTLDRELVLEHARLAGVPHVLDPSNYRTDHFRNRLRHRVLPEIATVHQRPWSRWGAWLEDFERVQDGLAAEAWRRLDAFLEGSLLARAAFEEAPPYRWDFLLRAFWTRLALPMPPRARHLALRRWIEEKRTGSFRHHGGTCFYDIDGLTWHDWHWPARLTLDRGVPVTWGPLRFVFHTMPQIALEKRDLSPKTIFLACPARLDRYVEGKKRVKETMRRARVPLRIRQMLPLVEIGEVLIHFDEFLTLLPNDRDFEWLDGSENLIRPFFEHS</sequence>
<dbReference type="InterPro" id="IPR012094">
    <property type="entry name" value="tRNA_Ile_lys_synt"/>
</dbReference>
<dbReference type="Proteomes" id="UP000663929">
    <property type="component" value="Chromosome"/>
</dbReference>
<dbReference type="GO" id="GO:0032267">
    <property type="term" value="F:tRNA(Ile)-lysidine synthase activity"/>
    <property type="evidence" value="ECO:0007669"/>
    <property type="project" value="UniProtKB-EC"/>
</dbReference>
<evidence type="ECO:0000313" key="9">
    <source>
        <dbReference type="Proteomes" id="UP000663929"/>
    </source>
</evidence>